<dbReference type="Pfam" id="PF09463">
    <property type="entry name" value="Opy2"/>
    <property type="match status" value="1"/>
</dbReference>
<dbReference type="AlphaFoldDB" id="A0A5N7BSK2"/>
<feature type="region of interest" description="Disordered" evidence="1">
    <location>
        <begin position="301"/>
        <end position="447"/>
    </location>
</feature>
<name>A0A5N7BSK2_PETAA</name>
<dbReference type="OrthoDB" id="2402916at2759"/>
<dbReference type="EMBL" id="ML735362">
    <property type="protein sequence ID" value="KAE8384623.1"/>
    <property type="molecule type" value="Genomic_DNA"/>
</dbReference>
<feature type="non-terminal residue" evidence="4">
    <location>
        <position position="447"/>
    </location>
</feature>
<keyword evidence="2" id="KW-0812">Transmembrane</keyword>
<dbReference type="Proteomes" id="UP000326877">
    <property type="component" value="Unassembled WGS sequence"/>
</dbReference>
<gene>
    <name evidence="4" type="ORF">BDV23DRAFT_166479</name>
</gene>
<proteinExistence type="predicted"/>
<accession>A0A5N7BSK2</accession>
<feature type="compositionally biased region" description="Basic and acidic residues" evidence="1">
    <location>
        <begin position="364"/>
        <end position="373"/>
    </location>
</feature>
<dbReference type="InterPro" id="IPR018571">
    <property type="entry name" value="Membrane_anchor_Opy2_N"/>
</dbReference>
<feature type="compositionally biased region" description="Low complexity" evidence="1">
    <location>
        <begin position="306"/>
        <end position="326"/>
    </location>
</feature>
<keyword evidence="2" id="KW-1133">Transmembrane helix</keyword>
<protein>
    <recommendedName>
        <fullName evidence="3">Membrane anchor Opy2 N-terminal domain-containing protein</fullName>
    </recommendedName>
</protein>
<feature type="domain" description="Membrane anchor Opy2 N-terminal" evidence="3">
    <location>
        <begin position="24"/>
        <end position="58"/>
    </location>
</feature>
<keyword evidence="2" id="KW-0472">Membrane</keyword>
<reference evidence="4" key="1">
    <citation type="submission" date="2019-04" db="EMBL/GenBank/DDBJ databases">
        <title>Friends and foes A comparative genomics studyof 23 Aspergillus species from section Flavi.</title>
        <authorList>
            <consortium name="DOE Joint Genome Institute"/>
            <person name="Kjaerbolling I."/>
            <person name="Vesth T."/>
            <person name="Frisvad J.C."/>
            <person name="Nybo J.L."/>
            <person name="Theobald S."/>
            <person name="Kildgaard S."/>
            <person name="Isbrandt T."/>
            <person name="Kuo A."/>
            <person name="Sato A."/>
            <person name="Lyhne E.K."/>
            <person name="Kogle M.E."/>
            <person name="Wiebenga A."/>
            <person name="Kun R.S."/>
            <person name="Lubbers R.J."/>
            <person name="Makela M.R."/>
            <person name="Barry K."/>
            <person name="Chovatia M."/>
            <person name="Clum A."/>
            <person name="Daum C."/>
            <person name="Haridas S."/>
            <person name="He G."/>
            <person name="LaButti K."/>
            <person name="Lipzen A."/>
            <person name="Mondo S."/>
            <person name="Riley R."/>
            <person name="Salamov A."/>
            <person name="Simmons B.A."/>
            <person name="Magnuson J.K."/>
            <person name="Henrissat B."/>
            <person name="Mortensen U.H."/>
            <person name="Larsen T.O."/>
            <person name="Devries R.P."/>
            <person name="Grigoriev I.V."/>
            <person name="Machida M."/>
            <person name="Baker S.E."/>
            <person name="Andersen M.R."/>
        </authorList>
    </citation>
    <scope>NUCLEOTIDE SEQUENCE [LARGE SCALE GENOMIC DNA]</scope>
    <source>
        <strain evidence="4">IBT 14317</strain>
    </source>
</reference>
<sequence>MSLYPTDPSFSSQVLSSRSVFKRCVSCDSTAPTCPKCPAGEICTMVSQSCDQCATTKCIKTSSSSSSQDSSSGGSNVGAIAGGVVGGVVALGLIMVLVWWFFVRKKRAQYDQQQGASDGEKSSTFADARQARKSTNSIASTVLTRASNVIQIAYIPGVTNRSPPETPLVPPVPPLPGAAPDQHFFMPGDLRDSTWSDTSRTHRSIAPSLRSSVATTIYRDNAIVSAMPAQQAMRTRAAVVSIHNGGNSPGTGDTLAPPDAPAVPAITQAQLARAGVVQSNSNSSIVARTVTAKPVMVKGSIKKKNITNNNNNNTNNSNSTTPGSSPAVPTIAERPESTMAASSTQPPSGPTSGFDTNSSDEEDGATRHAKQTEPAKGVAPPKSPTVIEDSPAVEQSPFKDQLDAQTNRRASARLSSRLETDEGTRSNRSSRIPPERTESPFSDANEV</sequence>
<evidence type="ECO:0000256" key="2">
    <source>
        <dbReference type="SAM" id="Phobius"/>
    </source>
</evidence>
<evidence type="ECO:0000259" key="3">
    <source>
        <dbReference type="Pfam" id="PF09463"/>
    </source>
</evidence>
<feature type="transmembrane region" description="Helical" evidence="2">
    <location>
        <begin position="79"/>
        <end position="102"/>
    </location>
</feature>
<organism evidence="4">
    <name type="scientific">Petromyces alliaceus</name>
    <name type="common">Aspergillus alliaceus</name>
    <dbReference type="NCBI Taxonomy" id="209559"/>
    <lineage>
        <taxon>Eukaryota</taxon>
        <taxon>Fungi</taxon>
        <taxon>Dikarya</taxon>
        <taxon>Ascomycota</taxon>
        <taxon>Pezizomycotina</taxon>
        <taxon>Eurotiomycetes</taxon>
        <taxon>Eurotiomycetidae</taxon>
        <taxon>Eurotiales</taxon>
        <taxon>Aspergillaceae</taxon>
        <taxon>Aspergillus</taxon>
        <taxon>Aspergillus subgen. Circumdati</taxon>
    </lineage>
</organism>
<evidence type="ECO:0000313" key="4">
    <source>
        <dbReference type="EMBL" id="KAE8384623.1"/>
    </source>
</evidence>
<feature type="compositionally biased region" description="Low complexity" evidence="1">
    <location>
        <begin position="342"/>
        <end position="353"/>
    </location>
</feature>
<evidence type="ECO:0000256" key="1">
    <source>
        <dbReference type="SAM" id="MobiDB-lite"/>
    </source>
</evidence>
<feature type="compositionally biased region" description="Basic and acidic residues" evidence="1">
    <location>
        <begin position="416"/>
        <end position="425"/>
    </location>
</feature>